<dbReference type="OrthoDB" id="9801573at2"/>
<dbReference type="HOGENOM" id="CLU_041001_0_0_5"/>
<organism evidence="2 3">
    <name type="scientific">Asticcacaulis excentricus (strain ATCC 15261 / DSM 4724 / KCTC 12464 / NCIMB 9791 / VKM B-1370 / CB 48)</name>
    <dbReference type="NCBI Taxonomy" id="573065"/>
    <lineage>
        <taxon>Bacteria</taxon>
        <taxon>Pseudomonadati</taxon>
        <taxon>Pseudomonadota</taxon>
        <taxon>Alphaproteobacteria</taxon>
        <taxon>Caulobacterales</taxon>
        <taxon>Caulobacteraceae</taxon>
        <taxon>Asticcacaulis</taxon>
    </lineage>
</organism>
<name>E8RMC1_ASTEC</name>
<dbReference type="Pfam" id="PF00534">
    <property type="entry name" value="Glycos_transf_1"/>
    <property type="match status" value="1"/>
</dbReference>
<accession>E8RMC1</accession>
<gene>
    <name evidence="2" type="ordered locus">Astex_2216</name>
</gene>
<dbReference type="AlphaFoldDB" id="E8RMC1"/>
<dbReference type="PANTHER" id="PTHR45947">
    <property type="entry name" value="SULFOQUINOVOSYL TRANSFERASE SQD2"/>
    <property type="match status" value="1"/>
</dbReference>
<dbReference type="Proteomes" id="UP000001492">
    <property type="component" value="Chromosome 1"/>
</dbReference>
<feature type="domain" description="Glycosyl transferase family 1" evidence="1">
    <location>
        <begin position="190"/>
        <end position="332"/>
    </location>
</feature>
<dbReference type="SUPFAM" id="SSF53756">
    <property type="entry name" value="UDP-Glycosyltransferase/glycogen phosphorylase"/>
    <property type="match status" value="1"/>
</dbReference>
<sequence length="390" mass="44443">MKVAFVHEWFTHFAGSEKVLEAMHKEYPEADIFALIDVIPEKERPAFLKREVKTTFLQKIPGIRKFYRFLLPIFPFAIEQLDMSGYDVVISNSHAVAKGVITGPNQLHICMCYTPMRYAWDLQDQYLSNSKLGGPMAWLARWYLHKIRIWDSRTANGVDHFLSVSSYISRRIQKVYRRDSTVMHCNVETDDFQIGAPAQDFYLAASRIVPYKKMHLIVEAFNAMPDKKLVVIGAGPGLAKLQEIAGPNVQVMGYQPYNVLLEKMQTAKAFVFAAEEDFGIVPVEAQACGTPVIAFSVGGAAETVIDGVTGVHFHKQTVPELCEAVARFEEISGTFDRKIIRAHAERFSTQRFRRDFRAFVEEKWRKHREAIAIKPIPVPRMEDTPKTLRA</sequence>
<keyword evidence="3" id="KW-1185">Reference proteome</keyword>
<protein>
    <submittedName>
        <fullName evidence="2">Glycosyl transferase group 1</fullName>
    </submittedName>
</protein>
<dbReference type="KEGG" id="aex:Astex_2216"/>
<reference evidence="3" key="1">
    <citation type="submission" date="2010-12" db="EMBL/GenBank/DDBJ databases">
        <title>Complete sequence of chromosome 1 of Asticcacaulis excentricus CB 48.</title>
        <authorList>
            <consortium name="US DOE Joint Genome Institute"/>
            <person name="Lucas S."/>
            <person name="Copeland A."/>
            <person name="Lapidus A."/>
            <person name="Cheng J.-F."/>
            <person name="Bruce D."/>
            <person name="Goodwin L."/>
            <person name="Pitluck S."/>
            <person name="Teshima H."/>
            <person name="Davenport K."/>
            <person name="Detter J.C."/>
            <person name="Han C."/>
            <person name="Tapia R."/>
            <person name="Land M."/>
            <person name="Hauser L."/>
            <person name="Jeffries C."/>
            <person name="Kyrpides N."/>
            <person name="Ivanova N."/>
            <person name="Ovchinnikova G."/>
            <person name="Brun Y.V."/>
            <person name="Woyke T."/>
        </authorList>
    </citation>
    <scope>NUCLEOTIDE SEQUENCE [LARGE SCALE GENOMIC DNA]</scope>
    <source>
        <strain evidence="3">ATCC 15261 / DSM 4724 / KCTC 12464 / NCIMB 9791 / VKM B-1370 / CB 48</strain>
    </source>
</reference>
<proteinExistence type="predicted"/>
<dbReference type="InterPro" id="IPR050194">
    <property type="entry name" value="Glycosyltransferase_grp1"/>
</dbReference>
<dbReference type="STRING" id="573065.Astex_2216"/>
<evidence type="ECO:0000313" key="3">
    <source>
        <dbReference type="Proteomes" id="UP000001492"/>
    </source>
</evidence>
<dbReference type="InterPro" id="IPR001296">
    <property type="entry name" value="Glyco_trans_1"/>
</dbReference>
<evidence type="ECO:0000313" key="2">
    <source>
        <dbReference type="EMBL" id="ADU13872.1"/>
    </source>
</evidence>
<evidence type="ECO:0000259" key="1">
    <source>
        <dbReference type="Pfam" id="PF00534"/>
    </source>
</evidence>
<dbReference type="PANTHER" id="PTHR45947:SF3">
    <property type="entry name" value="SULFOQUINOVOSYL TRANSFERASE SQD2"/>
    <property type="match status" value="1"/>
</dbReference>
<dbReference type="GO" id="GO:0016757">
    <property type="term" value="F:glycosyltransferase activity"/>
    <property type="evidence" value="ECO:0007669"/>
    <property type="project" value="InterPro"/>
</dbReference>
<keyword evidence="2" id="KW-0808">Transferase</keyword>
<dbReference type="Gene3D" id="3.40.50.2000">
    <property type="entry name" value="Glycogen Phosphorylase B"/>
    <property type="match status" value="2"/>
</dbReference>
<dbReference type="eggNOG" id="COG0438">
    <property type="taxonomic scope" value="Bacteria"/>
</dbReference>
<dbReference type="RefSeq" id="WP_013479700.1">
    <property type="nucleotide sequence ID" value="NC_014816.1"/>
</dbReference>
<dbReference type="EMBL" id="CP002395">
    <property type="protein sequence ID" value="ADU13872.1"/>
    <property type="molecule type" value="Genomic_DNA"/>
</dbReference>